<dbReference type="EnsemblMetazoa" id="AQUA015102-RA">
    <property type="protein sequence ID" value="AQUA015102-PA"/>
    <property type="gene ID" value="AQUA015102"/>
</dbReference>
<name>A0A182XTG3_ANOQN</name>
<evidence type="ECO:0000313" key="1">
    <source>
        <dbReference type="EnsemblMetazoa" id="AQUA015102-PA"/>
    </source>
</evidence>
<accession>A0A182XTG3</accession>
<organism evidence="1 2">
    <name type="scientific">Anopheles quadriannulatus</name>
    <name type="common">Mosquito</name>
    <dbReference type="NCBI Taxonomy" id="34691"/>
    <lineage>
        <taxon>Eukaryota</taxon>
        <taxon>Metazoa</taxon>
        <taxon>Ecdysozoa</taxon>
        <taxon>Arthropoda</taxon>
        <taxon>Hexapoda</taxon>
        <taxon>Insecta</taxon>
        <taxon>Pterygota</taxon>
        <taxon>Neoptera</taxon>
        <taxon>Endopterygota</taxon>
        <taxon>Diptera</taxon>
        <taxon>Nematocera</taxon>
        <taxon>Culicoidea</taxon>
        <taxon>Culicidae</taxon>
        <taxon>Anophelinae</taxon>
        <taxon>Anopheles</taxon>
    </lineage>
</organism>
<keyword evidence="2" id="KW-1185">Reference proteome</keyword>
<reference evidence="1" key="1">
    <citation type="submission" date="2020-05" db="UniProtKB">
        <authorList>
            <consortium name="EnsemblMetazoa"/>
        </authorList>
    </citation>
    <scope>IDENTIFICATION</scope>
    <source>
        <strain evidence="1">SANGQUA</strain>
    </source>
</reference>
<sequence length="12" mass="1405">MVVLVKRFSVVQ</sequence>
<evidence type="ECO:0000313" key="2">
    <source>
        <dbReference type="Proteomes" id="UP000076407"/>
    </source>
</evidence>
<dbReference type="Proteomes" id="UP000076407">
    <property type="component" value="Unassembled WGS sequence"/>
</dbReference>
<proteinExistence type="predicted"/>
<protein>
    <submittedName>
        <fullName evidence="1">Uncharacterized protein</fullName>
    </submittedName>
</protein>